<proteinExistence type="inferred from homology"/>
<sequence>MTMFKQAKMIIEKEYKLAEVDPRIYSSFIEHLGRAVYGGIYEPGHPSADEHGFRQDVASMIGEIGVPMIRYPGGNFVSGYNWEDGVGPVADRPRRLELAWRTTEPNEVGTNEFIRWAKGIRSDVMMAVNLGTKGVDAARNLLEYCNHPSGSYYSDLRRSHGFEQPHGIKTWCLGNEMDGPWQIGQKTATEYGRLASETAKAMRLVDPSIELVACGSSFRSMPTYAEWEATVLDYTYEQVDYLSLHTYYGNTEKDTANYLAKSLDMDLFIKEIVAVCDYIKAKKRSKKTMNLSFDEWNVWFHTLESDKQIDPWQVAPAQLEDQYTFEDALMVGSMLITLLNNADRVKIACLAQLVNVIAPIMTVSEGPAWRQSIFYPYMHASLYGRGTVLHPIVSSPLYDSKDYTDVPLLDSSVVYNEENEELVIFAVNKSLEDTLLLECDVRGFEGYRVIQHTVLENVDVKAVNTVERQDTVTPHDQGDAKTDAGRLTVSLSKLSWNVIRLQRA</sequence>
<evidence type="ECO:0000256" key="6">
    <source>
        <dbReference type="ARBA" id="ARBA00022801"/>
    </source>
</evidence>
<evidence type="ECO:0000256" key="1">
    <source>
        <dbReference type="ARBA" id="ARBA00001462"/>
    </source>
</evidence>
<dbReference type="SUPFAM" id="SSF51445">
    <property type="entry name" value="(Trans)glycosidases"/>
    <property type="match status" value="1"/>
</dbReference>
<comment type="similarity">
    <text evidence="3">Belongs to the glycosyl hydrolase 51 family.</text>
</comment>
<keyword evidence="6" id="KW-0378">Hydrolase</keyword>
<dbReference type="PANTHER" id="PTHR43576">
    <property type="entry name" value="ALPHA-L-ARABINOFURANOSIDASE C-RELATED"/>
    <property type="match status" value="1"/>
</dbReference>
<dbReference type="Proteomes" id="UP000077355">
    <property type="component" value="Unassembled WGS sequence"/>
</dbReference>
<dbReference type="Pfam" id="PF22848">
    <property type="entry name" value="ASD1_dom"/>
    <property type="match status" value="1"/>
</dbReference>
<dbReference type="SUPFAM" id="SSF51011">
    <property type="entry name" value="Glycosyl hydrolase domain"/>
    <property type="match status" value="1"/>
</dbReference>
<dbReference type="InterPro" id="IPR017853">
    <property type="entry name" value="GH"/>
</dbReference>
<dbReference type="InterPro" id="IPR013780">
    <property type="entry name" value="Glyco_hydro_b"/>
</dbReference>
<dbReference type="EC" id="3.2.1.55" evidence="5"/>
<comment type="subunit">
    <text evidence="4">Homohexamer; trimer of dimers.</text>
</comment>
<protein>
    <recommendedName>
        <fullName evidence="5">non-reducing end alpha-L-arabinofuranosidase</fullName>
        <ecNumber evidence="5">3.2.1.55</ecNumber>
    </recommendedName>
</protein>
<dbReference type="OrthoDB" id="9758333at2"/>
<dbReference type="Gene3D" id="2.60.40.1180">
    <property type="entry name" value="Golgi alpha-mannosidase II"/>
    <property type="match status" value="1"/>
</dbReference>
<evidence type="ECO:0000313" key="11">
    <source>
        <dbReference type="Proteomes" id="UP000077355"/>
    </source>
</evidence>
<dbReference type="EMBL" id="LVJI01000029">
    <property type="protein sequence ID" value="OAB43323.1"/>
    <property type="molecule type" value="Genomic_DNA"/>
</dbReference>
<name>A0A162MEX5_9BACL</name>
<dbReference type="GO" id="GO:0000272">
    <property type="term" value="P:polysaccharide catabolic process"/>
    <property type="evidence" value="ECO:0007669"/>
    <property type="project" value="TreeGrafter"/>
</dbReference>
<dbReference type="Gene3D" id="3.20.20.80">
    <property type="entry name" value="Glycosidases"/>
    <property type="match status" value="1"/>
</dbReference>
<gene>
    <name evidence="10" type="ORF">PBAT_18635</name>
</gene>
<evidence type="ECO:0000313" key="10">
    <source>
        <dbReference type="EMBL" id="OAB43323.1"/>
    </source>
</evidence>
<dbReference type="SMART" id="SM00813">
    <property type="entry name" value="Alpha-L-AF_C"/>
    <property type="match status" value="1"/>
</dbReference>
<dbReference type="GO" id="GO:0046556">
    <property type="term" value="F:alpha-L-arabinofuranosidase activity"/>
    <property type="evidence" value="ECO:0007669"/>
    <property type="project" value="UniProtKB-EC"/>
</dbReference>
<reference evidence="10 11" key="1">
    <citation type="submission" date="2016-03" db="EMBL/GenBank/DDBJ databases">
        <title>Draft genome sequence of Paenibacillus antarcticus CECT 5836.</title>
        <authorList>
            <person name="Shin S.-K."/>
            <person name="Yi H."/>
        </authorList>
    </citation>
    <scope>NUCLEOTIDE SEQUENCE [LARGE SCALE GENOMIC DNA]</scope>
    <source>
        <strain evidence="10 11">CECT 5836</strain>
    </source>
</reference>
<accession>A0A162MEX5</accession>
<evidence type="ECO:0000256" key="8">
    <source>
        <dbReference type="ARBA" id="ARBA00023295"/>
    </source>
</evidence>
<keyword evidence="7" id="KW-0119">Carbohydrate metabolism</keyword>
<evidence type="ECO:0000256" key="7">
    <source>
        <dbReference type="ARBA" id="ARBA00023277"/>
    </source>
</evidence>
<evidence type="ECO:0000256" key="5">
    <source>
        <dbReference type="ARBA" id="ARBA00012670"/>
    </source>
</evidence>
<comment type="caution">
    <text evidence="10">The sequence shown here is derived from an EMBL/GenBank/DDBJ whole genome shotgun (WGS) entry which is preliminary data.</text>
</comment>
<keyword evidence="8" id="KW-0326">Glycosidase</keyword>
<comment type="catalytic activity">
    <reaction evidence="1">
        <text>Hydrolysis of terminal non-reducing alpha-L-arabinofuranoside residues in alpha-L-arabinosides.</text>
        <dbReference type="EC" id="3.2.1.55"/>
    </reaction>
</comment>
<keyword evidence="11" id="KW-1185">Reference proteome</keyword>
<organism evidence="10 11">
    <name type="scientific">Paenibacillus antarcticus</name>
    <dbReference type="NCBI Taxonomy" id="253703"/>
    <lineage>
        <taxon>Bacteria</taxon>
        <taxon>Bacillati</taxon>
        <taxon>Bacillota</taxon>
        <taxon>Bacilli</taxon>
        <taxon>Bacillales</taxon>
        <taxon>Paenibacillaceae</taxon>
        <taxon>Paenibacillus</taxon>
    </lineage>
</organism>
<dbReference type="RefSeq" id="WP_068651726.1">
    <property type="nucleotide sequence ID" value="NZ_CP043611.1"/>
</dbReference>
<dbReference type="GO" id="GO:0046373">
    <property type="term" value="P:L-arabinose metabolic process"/>
    <property type="evidence" value="ECO:0007669"/>
    <property type="project" value="InterPro"/>
</dbReference>
<dbReference type="PANTHER" id="PTHR43576:SF3">
    <property type="entry name" value="ALPHA-L-ARABINOFURANOSIDASE C"/>
    <property type="match status" value="1"/>
</dbReference>
<dbReference type="InterPro" id="IPR055235">
    <property type="entry name" value="ASD1_cat"/>
</dbReference>
<feature type="domain" description="Alpha-L-arabinofuranosidase C-terminal" evidence="9">
    <location>
        <begin position="294"/>
        <end position="495"/>
    </location>
</feature>
<dbReference type="AlphaFoldDB" id="A0A162MEX5"/>
<dbReference type="InterPro" id="IPR010720">
    <property type="entry name" value="Alpha-L-AF_C"/>
</dbReference>
<evidence type="ECO:0000256" key="4">
    <source>
        <dbReference type="ARBA" id="ARBA00011165"/>
    </source>
</evidence>
<evidence type="ECO:0000256" key="2">
    <source>
        <dbReference type="ARBA" id="ARBA00004881"/>
    </source>
</evidence>
<comment type="pathway">
    <text evidence="2">Glycan metabolism.</text>
</comment>
<dbReference type="Pfam" id="PF06964">
    <property type="entry name" value="Alpha-L-AF_C"/>
    <property type="match status" value="1"/>
</dbReference>
<evidence type="ECO:0000256" key="3">
    <source>
        <dbReference type="ARBA" id="ARBA00007186"/>
    </source>
</evidence>
<evidence type="ECO:0000259" key="9">
    <source>
        <dbReference type="SMART" id="SM00813"/>
    </source>
</evidence>